<feature type="region of interest" description="Disordered" evidence="1">
    <location>
        <begin position="190"/>
        <end position="340"/>
    </location>
</feature>
<organism evidence="2 3">
    <name type="scientific">Dufourea novaeangliae</name>
    <name type="common">Sweat bee</name>
    <dbReference type="NCBI Taxonomy" id="178035"/>
    <lineage>
        <taxon>Eukaryota</taxon>
        <taxon>Metazoa</taxon>
        <taxon>Ecdysozoa</taxon>
        <taxon>Arthropoda</taxon>
        <taxon>Hexapoda</taxon>
        <taxon>Insecta</taxon>
        <taxon>Pterygota</taxon>
        <taxon>Neoptera</taxon>
        <taxon>Endopterygota</taxon>
        <taxon>Hymenoptera</taxon>
        <taxon>Apocrita</taxon>
        <taxon>Aculeata</taxon>
        <taxon>Apoidea</taxon>
        <taxon>Anthophila</taxon>
        <taxon>Halictidae</taxon>
        <taxon>Rophitinae</taxon>
        <taxon>Dufourea</taxon>
    </lineage>
</organism>
<dbReference type="OMA" id="CKSPREN"/>
<evidence type="ECO:0000256" key="1">
    <source>
        <dbReference type="SAM" id="MobiDB-lite"/>
    </source>
</evidence>
<feature type="compositionally biased region" description="Basic and acidic residues" evidence="1">
    <location>
        <begin position="207"/>
        <end position="235"/>
    </location>
</feature>
<reference evidence="2 3" key="1">
    <citation type="submission" date="2015-07" db="EMBL/GenBank/DDBJ databases">
        <title>The genome of Dufourea novaeangliae.</title>
        <authorList>
            <person name="Pan H."/>
            <person name="Kapheim K."/>
        </authorList>
    </citation>
    <scope>NUCLEOTIDE SEQUENCE [LARGE SCALE GENOMIC DNA]</scope>
    <source>
        <strain evidence="2">0120121106</strain>
        <tissue evidence="2">Whole body</tissue>
    </source>
</reference>
<name>A0A154PJ76_DUFNO</name>
<evidence type="ECO:0000313" key="2">
    <source>
        <dbReference type="EMBL" id="KZC11863.1"/>
    </source>
</evidence>
<sequence length="478" mass="53428">MNRKGLPGRSALSFDTVDGLLDIDQILETDPWKQIDDFVQHNFMQDILNEFDEKLTLDPKHAPPDGKKTTKQEGAMQSSKETRAKKFDKSKRENSKGNDHKGGNTVNTSGRTREKTEKSRYRKRKLYNGNHNVTKSPRKLQIKKDASNVIADANTATMLSNGENKVLGTNNETLIVGKVTIGTERIGETTMETSQDDNSRLSFEMSTPRHDSPRICKSAEKTETVAKSEESEKKHFPTSNECPNASKVRPRNILDNNRAELKDEKNITNESSAKSKHVDRKKEKGNVQKTDKEEKGIKNGATRRSKESRTASKHRKCESKPPKKTARKMKLKRTEKKSQRYEKQVIRGIEKFGKRIANMATKIGYLSGDDSSSDSDASSSDCCCNCSDCYSSSECTCYDCDVSFESARKICCDSCDTFDSSSSSWSDFSSSFDSSSCLCSGCCSCSDSCSCSCCSYDDISEIDEYSEFTLCSSSDYDN</sequence>
<gene>
    <name evidence="2" type="ORF">WN55_03702</name>
</gene>
<dbReference type="Proteomes" id="UP000076502">
    <property type="component" value="Unassembled WGS sequence"/>
</dbReference>
<feature type="region of interest" description="Disordered" evidence="1">
    <location>
        <begin position="56"/>
        <end position="137"/>
    </location>
</feature>
<dbReference type="OrthoDB" id="7555415at2759"/>
<dbReference type="AlphaFoldDB" id="A0A154PJ76"/>
<evidence type="ECO:0000313" key="3">
    <source>
        <dbReference type="Proteomes" id="UP000076502"/>
    </source>
</evidence>
<dbReference type="EMBL" id="KQ434931">
    <property type="protein sequence ID" value="KZC11863.1"/>
    <property type="molecule type" value="Genomic_DNA"/>
</dbReference>
<keyword evidence="3" id="KW-1185">Reference proteome</keyword>
<proteinExistence type="predicted"/>
<feature type="compositionally biased region" description="Basic residues" evidence="1">
    <location>
        <begin position="311"/>
        <end position="335"/>
    </location>
</feature>
<accession>A0A154PJ76</accession>
<feature type="compositionally biased region" description="Basic and acidic residues" evidence="1">
    <location>
        <begin position="80"/>
        <end position="102"/>
    </location>
</feature>
<feature type="compositionally biased region" description="Basic and acidic residues" evidence="1">
    <location>
        <begin position="257"/>
        <end position="267"/>
    </location>
</feature>
<protein>
    <submittedName>
        <fullName evidence="2">Uncharacterized protein</fullName>
    </submittedName>
</protein>
<feature type="compositionally biased region" description="Basic and acidic residues" evidence="1">
    <location>
        <begin position="56"/>
        <end position="71"/>
    </location>
</feature>
<feature type="compositionally biased region" description="Basic and acidic residues" evidence="1">
    <location>
        <begin position="280"/>
        <end position="297"/>
    </location>
</feature>